<reference evidence="1 2" key="1">
    <citation type="submission" date="2022-10" db="EMBL/GenBank/DDBJ databases">
        <title>Defluviimonas sp. nov., isolated from ocean surface sediments.</title>
        <authorList>
            <person name="He W."/>
            <person name="Wang L."/>
            <person name="Zhang D.-F."/>
        </authorList>
    </citation>
    <scope>NUCLEOTIDE SEQUENCE [LARGE SCALE GENOMIC DNA]</scope>
    <source>
        <strain evidence="1 2">WL0050</strain>
    </source>
</reference>
<comment type="caution">
    <text evidence="1">The sequence shown here is derived from an EMBL/GenBank/DDBJ whole genome shotgun (WGS) entry which is preliminary data.</text>
</comment>
<evidence type="ECO:0000313" key="1">
    <source>
        <dbReference type="EMBL" id="MCV2873305.1"/>
    </source>
</evidence>
<organism evidence="1 2">
    <name type="scientific">Albidovulum litorale</name>
    <dbReference type="NCBI Taxonomy" id="2984134"/>
    <lineage>
        <taxon>Bacteria</taxon>
        <taxon>Pseudomonadati</taxon>
        <taxon>Pseudomonadota</taxon>
        <taxon>Alphaproteobacteria</taxon>
        <taxon>Rhodobacterales</taxon>
        <taxon>Paracoccaceae</taxon>
        <taxon>Albidovulum</taxon>
    </lineage>
</organism>
<name>A0ABT2ZQ70_9RHOB</name>
<dbReference type="EMBL" id="JAOWKZ010000003">
    <property type="protein sequence ID" value="MCV2873305.1"/>
    <property type="molecule type" value="Genomic_DNA"/>
</dbReference>
<protein>
    <recommendedName>
        <fullName evidence="3">Helix-turn-helix domain-containing protein</fullName>
    </recommendedName>
</protein>
<dbReference type="Proteomes" id="UP001652564">
    <property type="component" value="Unassembled WGS sequence"/>
</dbReference>
<gene>
    <name evidence="1" type="ORF">OEZ71_13480</name>
</gene>
<evidence type="ECO:0000313" key="2">
    <source>
        <dbReference type="Proteomes" id="UP001652564"/>
    </source>
</evidence>
<dbReference type="RefSeq" id="WP_263740512.1">
    <property type="nucleotide sequence ID" value="NZ_JAOWKZ010000003.1"/>
</dbReference>
<proteinExistence type="predicted"/>
<sequence length="68" mass="7601">MGDQLTLLDGTQTRELLGGVSEDTLARLLKNPPAGFPTPRHIGRRRFFLRSEVEHFILEGSKRPGARS</sequence>
<evidence type="ECO:0008006" key="3">
    <source>
        <dbReference type="Google" id="ProtNLM"/>
    </source>
</evidence>
<keyword evidence="2" id="KW-1185">Reference proteome</keyword>
<accession>A0ABT2ZQ70</accession>